<gene>
    <name evidence="1" type="ORF">JAZ07_09090</name>
</gene>
<name>A0A9E4KCF6_9GAMM</name>
<feature type="non-terminal residue" evidence="1">
    <location>
        <position position="156"/>
    </location>
</feature>
<evidence type="ECO:0000313" key="2">
    <source>
        <dbReference type="Proteomes" id="UP000886667"/>
    </source>
</evidence>
<dbReference type="GO" id="GO:0016757">
    <property type="term" value="F:glycosyltransferase activity"/>
    <property type="evidence" value="ECO:0007669"/>
    <property type="project" value="UniProtKB-ARBA"/>
</dbReference>
<proteinExistence type="predicted"/>
<dbReference type="EMBL" id="JAEPCM010000300">
    <property type="protein sequence ID" value="MCG7946483.1"/>
    <property type="molecule type" value="Genomic_DNA"/>
</dbReference>
<dbReference type="Proteomes" id="UP000886667">
    <property type="component" value="Unassembled WGS sequence"/>
</dbReference>
<organism evidence="1 2">
    <name type="scientific">Candidatus Thiodiazotropha taylori</name>
    <dbReference type="NCBI Taxonomy" id="2792791"/>
    <lineage>
        <taxon>Bacteria</taxon>
        <taxon>Pseudomonadati</taxon>
        <taxon>Pseudomonadota</taxon>
        <taxon>Gammaproteobacteria</taxon>
        <taxon>Chromatiales</taxon>
        <taxon>Sedimenticolaceae</taxon>
        <taxon>Candidatus Thiodiazotropha</taxon>
    </lineage>
</organism>
<dbReference type="SUPFAM" id="SSF53756">
    <property type="entry name" value="UDP-Glycosyltransferase/glycogen phosphorylase"/>
    <property type="match status" value="1"/>
</dbReference>
<comment type="caution">
    <text evidence="1">The sequence shown here is derived from an EMBL/GenBank/DDBJ whole genome shotgun (WGS) entry which is preliminary data.</text>
</comment>
<reference evidence="1" key="1">
    <citation type="journal article" date="2021" name="Proc. Natl. Acad. Sci. U.S.A.">
        <title>Global biogeography of chemosynthetic symbionts reveals both localized and globally distributed symbiont groups. .</title>
        <authorList>
            <person name="Osvatic J.T."/>
            <person name="Wilkins L.G.E."/>
            <person name="Leibrecht L."/>
            <person name="Leray M."/>
            <person name="Zauner S."/>
            <person name="Polzin J."/>
            <person name="Camacho Y."/>
            <person name="Gros O."/>
            <person name="van Gils J.A."/>
            <person name="Eisen J.A."/>
            <person name="Petersen J.M."/>
            <person name="Yuen B."/>
        </authorList>
    </citation>
    <scope>NUCLEOTIDE SEQUENCE</scope>
    <source>
        <strain evidence="1">MAGclacostrist064TRANS</strain>
    </source>
</reference>
<evidence type="ECO:0000313" key="1">
    <source>
        <dbReference type="EMBL" id="MCG7946483.1"/>
    </source>
</evidence>
<sequence length="156" mass="17813">MEICLLGYDNLPVLAREYNQFEIGGAQVQMTLLAKALVKRGHRVSMVVGDYGQEDGVVWQGIKTYRTYKANEGLPLFRFVYPRWTSTWAALYRANADVYVTSCAGMQVGLLALFCNKHSKNFIYRMASDTDAEPTEVIIKHWRDKKLYEYGLNKAA</sequence>
<dbReference type="Gene3D" id="3.40.50.2000">
    <property type="entry name" value="Glycogen Phosphorylase B"/>
    <property type="match status" value="1"/>
</dbReference>
<dbReference type="AlphaFoldDB" id="A0A9E4KCF6"/>
<protein>
    <submittedName>
        <fullName evidence="1">Glycosyltransferase</fullName>
    </submittedName>
</protein>
<accession>A0A9E4KCF6</accession>